<dbReference type="EMBL" id="KZ308552">
    <property type="protein sequence ID" value="KAG8231360.1"/>
    <property type="molecule type" value="Genomic_DNA"/>
</dbReference>
<evidence type="ECO:0000259" key="4">
    <source>
        <dbReference type="Pfam" id="PF10148"/>
    </source>
</evidence>
<comment type="caution">
    <text evidence="5">The sequence shown here is derived from an EMBL/GenBank/DDBJ whole genome shotgun (WGS) entry which is preliminary data.</text>
</comment>
<dbReference type="Pfam" id="PF10148">
    <property type="entry name" value="SCHIP-1_C"/>
    <property type="match status" value="1"/>
</dbReference>
<accession>A0A8K0KCU4</accession>
<dbReference type="PANTHER" id="PTHR13103">
    <property type="entry name" value="SCHWANNOMIN INTERACTING PROTEIN 1"/>
    <property type="match status" value="1"/>
</dbReference>
<organism evidence="5 6">
    <name type="scientific">Ladona fulva</name>
    <name type="common">Scarce chaser dragonfly</name>
    <name type="synonym">Libellula fulva</name>
    <dbReference type="NCBI Taxonomy" id="123851"/>
    <lineage>
        <taxon>Eukaryota</taxon>
        <taxon>Metazoa</taxon>
        <taxon>Ecdysozoa</taxon>
        <taxon>Arthropoda</taxon>
        <taxon>Hexapoda</taxon>
        <taxon>Insecta</taxon>
        <taxon>Pterygota</taxon>
        <taxon>Palaeoptera</taxon>
        <taxon>Odonata</taxon>
        <taxon>Epiprocta</taxon>
        <taxon>Anisoptera</taxon>
        <taxon>Libelluloidea</taxon>
        <taxon>Libellulidae</taxon>
        <taxon>Ladona</taxon>
    </lineage>
</organism>
<sequence length="289" mass="32013">MSMKCMNLQICFMNETVSDGESPSGSDGETPSILSSSLPSRLPSSRASSSFNSAVERGNQEILPSSAEASKPSPPRSLSLKRNLSRGAHSLAGKGVLGRWDILGSGGNAEQNAINWDMEDFFSRQARLQAEARMALAQAKEMAHMQMEVERQRQKINSPITQMVRASLLKVGQVFPADRRRVSRQMLTEMNVAQLQVIVNDLHSQIEVLNEDLVKLLMERDDLHMEQDSMLVDIEDLTRYLSAKEKALKESGRGVGAGREDTDSVGRVPSLPLLFRSKSSNQQQRISKK</sequence>
<reference evidence="5" key="2">
    <citation type="submission" date="2017-10" db="EMBL/GenBank/DDBJ databases">
        <title>Ladona fulva Genome sequencing and assembly.</title>
        <authorList>
            <person name="Murali S."/>
            <person name="Richards S."/>
            <person name="Bandaranaike D."/>
            <person name="Bellair M."/>
            <person name="Blankenburg K."/>
            <person name="Chao H."/>
            <person name="Dinh H."/>
            <person name="Doddapaneni H."/>
            <person name="Dugan-Rocha S."/>
            <person name="Elkadiri S."/>
            <person name="Gnanaolivu R."/>
            <person name="Hernandez B."/>
            <person name="Skinner E."/>
            <person name="Javaid M."/>
            <person name="Lee S."/>
            <person name="Li M."/>
            <person name="Ming W."/>
            <person name="Munidasa M."/>
            <person name="Muniz J."/>
            <person name="Nguyen L."/>
            <person name="Hughes D."/>
            <person name="Osuji N."/>
            <person name="Pu L.-L."/>
            <person name="Puazo M."/>
            <person name="Qu C."/>
            <person name="Quiroz J."/>
            <person name="Raj R."/>
            <person name="Weissenberger G."/>
            <person name="Xin Y."/>
            <person name="Zou X."/>
            <person name="Han Y."/>
            <person name="Worley K."/>
            <person name="Muzny D."/>
            <person name="Gibbs R."/>
        </authorList>
    </citation>
    <scope>NUCLEOTIDE SEQUENCE</scope>
    <source>
        <strain evidence="5">Sampled in the wild</strain>
    </source>
</reference>
<dbReference type="GO" id="GO:0005886">
    <property type="term" value="C:plasma membrane"/>
    <property type="evidence" value="ECO:0007669"/>
    <property type="project" value="TreeGrafter"/>
</dbReference>
<dbReference type="GO" id="GO:0030054">
    <property type="term" value="C:cell junction"/>
    <property type="evidence" value="ECO:0007669"/>
    <property type="project" value="TreeGrafter"/>
</dbReference>
<keyword evidence="1 2" id="KW-0175">Coiled coil</keyword>
<keyword evidence="6" id="KW-1185">Reference proteome</keyword>
<reference evidence="5" key="1">
    <citation type="submission" date="2013-04" db="EMBL/GenBank/DDBJ databases">
        <authorList>
            <person name="Qu J."/>
            <person name="Murali S.C."/>
            <person name="Bandaranaike D."/>
            <person name="Bellair M."/>
            <person name="Blankenburg K."/>
            <person name="Chao H."/>
            <person name="Dinh H."/>
            <person name="Doddapaneni H."/>
            <person name="Downs B."/>
            <person name="Dugan-Rocha S."/>
            <person name="Elkadiri S."/>
            <person name="Gnanaolivu R.D."/>
            <person name="Hernandez B."/>
            <person name="Javaid M."/>
            <person name="Jayaseelan J.C."/>
            <person name="Lee S."/>
            <person name="Li M."/>
            <person name="Ming W."/>
            <person name="Munidasa M."/>
            <person name="Muniz J."/>
            <person name="Nguyen L."/>
            <person name="Ongeri F."/>
            <person name="Osuji N."/>
            <person name="Pu L.-L."/>
            <person name="Puazo M."/>
            <person name="Qu C."/>
            <person name="Quiroz J."/>
            <person name="Raj R."/>
            <person name="Weissenberger G."/>
            <person name="Xin Y."/>
            <person name="Zou X."/>
            <person name="Han Y."/>
            <person name="Richards S."/>
            <person name="Worley K."/>
            <person name="Muzny D."/>
            <person name="Gibbs R."/>
        </authorList>
    </citation>
    <scope>NUCLEOTIDE SEQUENCE</scope>
    <source>
        <strain evidence="5">Sampled in the wild</strain>
    </source>
</reference>
<feature type="coiled-coil region" evidence="2">
    <location>
        <begin position="192"/>
        <end position="226"/>
    </location>
</feature>
<feature type="region of interest" description="Disordered" evidence="3">
    <location>
        <begin position="247"/>
        <end position="289"/>
    </location>
</feature>
<dbReference type="InterPro" id="IPR039045">
    <property type="entry name" value="SCHIP_1"/>
</dbReference>
<dbReference type="OrthoDB" id="6260144at2759"/>
<proteinExistence type="predicted"/>
<dbReference type="InterPro" id="IPR015649">
    <property type="entry name" value="SCHIP_1_C"/>
</dbReference>
<name>A0A8K0KCU4_LADFU</name>
<dbReference type="AlphaFoldDB" id="A0A8K0KCU4"/>
<evidence type="ECO:0000313" key="6">
    <source>
        <dbReference type="Proteomes" id="UP000792457"/>
    </source>
</evidence>
<feature type="compositionally biased region" description="Low complexity" evidence="3">
    <location>
        <begin position="19"/>
        <end position="50"/>
    </location>
</feature>
<dbReference type="PANTHER" id="PTHR13103:SF2">
    <property type="entry name" value="IQCJ-SCHIP1 READTHROUGH TRANSCRIPT PROTEIN-RELATED"/>
    <property type="match status" value="1"/>
</dbReference>
<dbReference type="Proteomes" id="UP000792457">
    <property type="component" value="Unassembled WGS sequence"/>
</dbReference>
<feature type="domain" description="Schwannomin interacting protein 1 C-terminal" evidence="4">
    <location>
        <begin position="5"/>
        <end position="250"/>
    </location>
</feature>
<feature type="compositionally biased region" description="Polar residues" evidence="3">
    <location>
        <begin position="277"/>
        <end position="289"/>
    </location>
</feature>
<evidence type="ECO:0000256" key="2">
    <source>
        <dbReference type="SAM" id="Coils"/>
    </source>
</evidence>
<feature type="region of interest" description="Disordered" evidence="3">
    <location>
        <begin position="18"/>
        <end position="82"/>
    </location>
</feature>
<protein>
    <recommendedName>
        <fullName evidence="4">Schwannomin interacting protein 1 C-terminal domain-containing protein</fullName>
    </recommendedName>
</protein>
<evidence type="ECO:0000313" key="5">
    <source>
        <dbReference type="EMBL" id="KAG8231360.1"/>
    </source>
</evidence>
<gene>
    <name evidence="5" type="ORF">J437_LFUL006929</name>
</gene>
<evidence type="ECO:0000256" key="1">
    <source>
        <dbReference type="ARBA" id="ARBA00023054"/>
    </source>
</evidence>
<feature type="compositionally biased region" description="Basic and acidic residues" evidence="3">
    <location>
        <begin position="247"/>
        <end position="264"/>
    </location>
</feature>
<feature type="compositionally biased region" description="Low complexity" evidence="3">
    <location>
        <begin position="64"/>
        <end position="82"/>
    </location>
</feature>
<evidence type="ECO:0000256" key="3">
    <source>
        <dbReference type="SAM" id="MobiDB-lite"/>
    </source>
</evidence>
<dbReference type="GO" id="GO:0035332">
    <property type="term" value="P:positive regulation of hippo signaling"/>
    <property type="evidence" value="ECO:0007669"/>
    <property type="project" value="TreeGrafter"/>
</dbReference>